<dbReference type="InterPro" id="IPR006703">
    <property type="entry name" value="G_AIG1"/>
</dbReference>
<dbReference type="Proteomes" id="UP001152622">
    <property type="component" value="Unassembled WGS sequence"/>
</dbReference>
<dbReference type="FunFam" id="3.40.50.300:FF:000366">
    <property type="entry name" value="GTPase, IMAP family member 2"/>
    <property type="match status" value="1"/>
</dbReference>
<evidence type="ECO:0000256" key="1">
    <source>
        <dbReference type="ARBA" id="ARBA00008535"/>
    </source>
</evidence>
<feature type="domain" description="AIG1-type G" evidence="5">
    <location>
        <begin position="249"/>
        <end position="435"/>
    </location>
</feature>
<dbReference type="Pfam" id="PF04548">
    <property type="entry name" value="AIG1"/>
    <property type="match status" value="2"/>
</dbReference>
<accession>A0A9Q1IA83</accession>
<feature type="non-terminal residue" evidence="6">
    <location>
        <position position="471"/>
    </location>
</feature>
<feature type="region of interest" description="Disordered" evidence="4">
    <location>
        <begin position="201"/>
        <end position="227"/>
    </location>
</feature>
<dbReference type="AlphaFoldDB" id="A0A9Q1IA83"/>
<dbReference type="SUPFAM" id="SSF52540">
    <property type="entry name" value="P-loop containing nucleoside triphosphate hydrolases"/>
    <property type="match status" value="2"/>
</dbReference>
<proteinExistence type="inferred from homology"/>
<dbReference type="InterPro" id="IPR027417">
    <property type="entry name" value="P-loop_NTPase"/>
</dbReference>
<reference evidence="6" key="1">
    <citation type="journal article" date="2023" name="Science">
        <title>Genome structures resolve the early diversification of teleost fishes.</title>
        <authorList>
            <person name="Parey E."/>
            <person name="Louis A."/>
            <person name="Montfort J."/>
            <person name="Bouchez O."/>
            <person name="Roques C."/>
            <person name="Iampietro C."/>
            <person name="Lluch J."/>
            <person name="Castinel A."/>
            <person name="Donnadieu C."/>
            <person name="Desvignes T."/>
            <person name="Floi Bucao C."/>
            <person name="Jouanno E."/>
            <person name="Wen M."/>
            <person name="Mejri S."/>
            <person name="Dirks R."/>
            <person name="Jansen H."/>
            <person name="Henkel C."/>
            <person name="Chen W.J."/>
            <person name="Zahm M."/>
            <person name="Cabau C."/>
            <person name="Klopp C."/>
            <person name="Thompson A.W."/>
            <person name="Robinson-Rechavi M."/>
            <person name="Braasch I."/>
            <person name="Lecointre G."/>
            <person name="Bobe J."/>
            <person name="Postlethwait J.H."/>
            <person name="Berthelot C."/>
            <person name="Roest Crollius H."/>
            <person name="Guiguen Y."/>
        </authorList>
    </citation>
    <scope>NUCLEOTIDE SEQUENCE</scope>
    <source>
        <strain evidence="6">WJC10195</strain>
    </source>
</reference>
<keyword evidence="2" id="KW-0547">Nucleotide-binding</keyword>
<feature type="non-terminal residue" evidence="6">
    <location>
        <position position="1"/>
    </location>
</feature>
<organism evidence="6 7">
    <name type="scientific">Synaphobranchus kaupii</name>
    <name type="common">Kaup's arrowtooth eel</name>
    <dbReference type="NCBI Taxonomy" id="118154"/>
    <lineage>
        <taxon>Eukaryota</taxon>
        <taxon>Metazoa</taxon>
        <taxon>Chordata</taxon>
        <taxon>Craniata</taxon>
        <taxon>Vertebrata</taxon>
        <taxon>Euteleostomi</taxon>
        <taxon>Actinopterygii</taxon>
        <taxon>Neopterygii</taxon>
        <taxon>Teleostei</taxon>
        <taxon>Anguilliformes</taxon>
        <taxon>Synaphobranchidae</taxon>
        <taxon>Synaphobranchus</taxon>
    </lineage>
</organism>
<evidence type="ECO:0000256" key="2">
    <source>
        <dbReference type="ARBA" id="ARBA00022741"/>
    </source>
</evidence>
<dbReference type="Gene3D" id="3.40.50.300">
    <property type="entry name" value="P-loop containing nucleotide triphosphate hydrolases"/>
    <property type="match status" value="2"/>
</dbReference>
<name>A0A9Q1IA83_SYNKA</name>
<sequence>SELRIVLLGGSGEEKSKVGNIILGRGAFETEPSFFSVKQQCDRARGQVDGRHVTVINTPDLLHPQTSQDELDKQMELCVCLSDPGPHVLLLVLQPERFTEKNRDRMRCILDTLSDQAFKYTMVLVTHAGNKGDVCIDKQKDLTEFIEECRGRHHRFNNIDKTDHTQIGEFMEKINMVVKENDGRYLTCEIYREVESVTASLTGSEQDMERENKPQVLSGEEKKTQEETFDISNRPQWKRRMSIDLPPDLSELRIVLLGRSGEEKSKVGNIILGGEVLSVKDECERAQGLVNGRRVALINTPDLLDPQLPYRKLFYQIERCVTLSAPGPHALLLVLQNGRFTAHDRKILKRILGFFSDEAFKYSVVLVTQGSKRSFNLGKGPVHKVLEKCSGRCHTLNNTVEIDCPQITDLMKKIDKMVKENRGGFLSCELFKEPESAALAAIEGSLMGTQQKMERKQRPQALPREQQEMDK</sequence>
<evidence type="ECO:0000313" key="6">
    <source>
        <dbReference type="EMBL" id="KAJ8332281.1"/>
    </source>
</evidence>
<evidence type="ECO:0000313" key="7">
    <source>
        <dbReference type="Proteomes" id="UP001152622"/>
    </source>
</evidence>
<feature type="domain" description="AIG1-type G" evidence="5">
    <location>
        <begin position="1"/>
        <end position="195"/>
    </location>
</feature>
<dbReference type="EMBL" id="JAINUF010000030">
    <property type="protein sequence ID" value="KAJ8332281.1"/>
    <property type="molecule type" value="Genomic_DNA"/>
</dbReference>
<evidence type="ECO:0000259" key="5">
    <source>
        <dbReference type="PROSITE" id="PS51720"/>
    </source>
</evidence>
<evidence type="ECO:0000256" key="3">
    <source>
        <dbReference type="ARBA" id="ARBA00023134"/>
    </source>
</evidence>
<dbReference type="GO" id="GO:0005525">
    <property type="term" value="F:GTP binding"/>
    <property type="evidence" value="ECO:0007669"/>
    <property type="project" value="UniProtKB-KW"/>
</dbReference>
<comment type="caution">
    <text evidence="6">The sequence shown here is derived from an EMBL/GenBank/DDBJ whole genome shotgun (WGS) entry which is preliminary data.</text>
</comment>
<evidence type="ECO:0000256" key="4">
    <source>
        <dbReference type="SAM" id="MobiDB-lite"/>
    </source>
</evidence>
<protein>
    <recommendedName>
        <fullName evidence="5">AIG1-type G domain-containing protein</fullName>
    </recommendedName>
</protein>
<comment type="similarity">
    <text evidence="1">Belongs to the TRAFAC class TrmE-Era-EngA-EngB-Septin-like GTPase superfamily. AIG1/Toc34/Toc159-like paraseptin GTPase family. IAN subfamily.</text>
</comment>
<feature type="region of interest" description="Disordered" evidence="4">
    <location>
        <begin position="448"/>
        <end position="471"/>
    </location>
</feature>
<gene>
    <name evidence="6" type="ORF">SKAU_G00427640</name>
</gene>
<dbReference type="PROSITE" id="PS51720">
    <property type="entry name" value="G_AIG1"/>
    <property type="match status" value="2"/>
</dbReference>
<dbReference type="PANTHER" id="PTHR10903:SF170">
    <property type="entry name" value="GTPASE IMAP FAMILY MEMBER 7"/>
    <property type="match status" value="1"/>
</dbReference>
<dbReference type="OrthoDB" id="8954335at2759"/>
<dbReference type="InterPro" id="IPR045058">
    <property type="entry name" value="GIMA/IAN/Toc"/>
</dbReference>
<feature type="compositionally biased region" description="Basic and acidic residues" evidence="4">
    <location>
        <begin position="207"/>
        <end position="226"/>
    </location>
</feature>
<keyword evidence="7" id="KW-1185">Reference proteome</keyword>
<dbReference type="PANTHER" id="PTHR10903">
    <property type="entry name" value="GTPASE, IMAP FAMILY MEMBER-RELATED"/>
    <property type="match status" value="1"/>
</dbReference>
<keyword evidence="3" id="KW-0342">GTP-binding</keyword>